<dbReference type="EMBL" id="SMKQ01000168">
    <property type="protein sequence ID" value="TDD39351.1"/>
    <property type="molecule type" value="Genomic_DNA"/>
</dbReference>
<comment type="caution">
    <text evidence="2">The sequence shown here is derived from an EMBL/GenBank/DDBJ whole genome shotgun (WGS) entry which is preliminary data.</text>
</comment>
<name>A0A4R4Y4P8_9ACTN</name>
<evidence type="ECO:0000313" key="2">
    <source>
        <dbReference type="EMBL" id="TDD39351.1"/>
    </source>
</evidence>
<gene>
    <name evidence="2" type="ORF">E1286_35370</name>
</gene>
<reference evidence="2 3" key="1">
    <citation type="submission" date="2019-03" db="EMBL/GenBank/DDBJ databases">
        <title>Draft genome sequences of novel Actinobacteria.</title>
        <authorList>
            <person name="Sahin N."/>
            <person name="Ay H."/>
            <person name="Saygin H."/>
        </authorList>
    </citation>
    <scope>NUCLEOTIDE SEQUENCE [LARGE SCALE GENOMIC DNA]</scope>
    <source>
        <strain evidence="2 3">CH32</strain>
    </source>
</reference>
<accession>A0A4R4Y4P8</accession>
<dbReference type="Proteomes" id="UP000295302">
    <property type="component" value="Unassembled WGS sequence"/>
</dbReference>
<protein>
    <submittedName>
        <fullName evidence="2">Uncharacterized protein</fullName>
    </submittedName>
</protein>
<dbReference type="AlphaFoldDB" id="A0A4R4Y4P8"/>
<feature type="region of interest" description="Disordered" evidence="1">
    <location>
        <begin position="26"/>
        <end position="59"/>
    </location>
</feature>
<evidence type="ECO:0000313" key="3">
    <source>
        <dbReference type="Proteomes" id="UP000295302"/>
    </source>
</evidence>
<evidence type="ECO:0000256" key="1">
    <source>
        <dbReference type="SAM" id="MobiDB-lite"/>
    </source>
</evidence>
<organism evidence="2 3">
    <name type="scientific">Nonomuraea terrae</name>
    <dbReference type="NCBI Taxonomy" id="2530383"/>
    <lineage>
        <taxon>Bacteria</taxon>
        <taxon>Bacillati</taxon>
        <taxon>Actinomycetota</taxon>
        <taxon>Actinomycetes</taxon>
        <taxon>Streptosporangiales</taxon>
        <taxon>Streptosporangiaceae</taxon>
        <taxon>Nonomuraea</taxon>
    </lineage>
</organism>
<dbReference type="RefSeq" id="WP_132619620.1">
    <property type="nucleotide sequence ID" value="NZ_SMKQ01000168.1"/>
</dbReference>
<keyword evidence="3" id="KW-1185">Reference proteome</keyword>
<sequence length="59" mass="6242">MTPKGPACDTVVRAALDLLDEMARDLLADDQEQQAGGGGSRRAPHPRDRPPDPHPGLTA</sequence>
<proteinExistence type="predicted"/>